<reference evidence="4" key="1">
    <citation type="submission" date="2021-08" db="EMBL/GenBank/DDBJ databases">
        <title>WGS assembly of Ceratopteris richardii.</title>
        <authorList>
            <person name="Marchant D.B."/>
            <person name="Chen G."/>
            <person name="Jenkins J."/>
            <person name="Shu S."/>
            <person name="Leebens-Mack J."/>
            <person name="Grimwood J."/>
            <person name="Schmutz J."/>
            <person name="Soltis P."/>
            <person name="Soltis D."/>
            <person name="Chen Z.-H."/>
        </authorList>
    </citation>
    <scope>NUCLEOTIDE SEQUENCE</scope>
    <source>
        <strain evidence="4">Whitten #5841</strain>
        <tissue evidence="4">Leaf</tissue>
    </source>
</reference>
<gene>
    <name evidence="4" type="ORF">KP509_31G027900</name>
</gene>
<dbReference type="PANTHER" id="PTHR13068">
    <property type="entry name" value="CGI-12 PROTEIN-RELATED"/>
    <property type="match status" value="1"/>
</dbReference>
<dbReference type="AlphaFoldDB" id="A0A8T2QYG6"/>
<keyword evidence="2" id="KW-0804">Transcription</keyword>
<dbReference type="OrthoDB" id="637682at2759"/>
<name>A0A8T2QYG6_CERRI</name>
<dbReference type="InterPro" id="IPR038538">
    <property type="entry name" value="MTERF_sf"/>
</dbReference>
<dbReference type="InterPro" id="IPR003690">
    <property type="entry name" value="MTERF"/>
</dbReference>
<dbReference type="Pfam" id="PF02536">
    <property type="entry name" value="mTERF"/>
    <property type="match status" value="1"/>
</dbReference>
<dbReference type="Proteomes" id="UP000825935">
    <property type="component" value="Chromosome 31"/>
</dbReference>
<keyword evidence="5" id="KW-1185">Reference proteome</keyword>
<dbReference type="EMBL" id="CM035436">
    <property type="protein sequence ID" value="KAH7288481.1"/>
    <property type="molecule type" value="Genomic_DNA"/>
</dbReference>
<organism evidence="4 5">
    <name type="scientific">Ceratopteris richardii</name>
    <name type="common">Triangle waterfern</name>
    <dbReference type="NCBI Taxonomy" id="49495"/>
    <lineage>
        <taxon>Eukaryota</taxon>
        <taxon>Viridiplantae</taxon>
        <taxon>Streptophyta</taxon>
        <taxon>Embryophyta</taxon>
        <taxon>Tracheophyta</taxon>
        <taxon>Polypodiopsida</taxon>
        <taxon>Polypodiidae</taxon>
        <taxon>Polypodiales</taxon>
        <taxon>Pteridineae</taxon>
        <taxon>Pteridaceae</taxon>
        <taxon>Parkerioideae</taxon>
        <taxon>Ceratopteris</taxon>
    </lineage>
</organism>
<dbReference type="GO" id="GO:0003676">
    <property type="term" value="F:nucleic acid binding"/>
    <property type="evidence" value="ECO:0007669"/>
    <property type="project" value="InterPro"/>
</dbReference>
<evidence type="ECO:0000313" key="5">
    <source>
        <dbReference type="Proteomes" id="UP000825935"/>
    </source>
</evidence>
<sequence>MFSSVLGFRLRRCFFHRSRRAFHPDEDVPILDGFHRFSLSRENSTVSATTGFMDPVPHRLEMLLSRITFGFMSCSNFTWLKADTFADATVCDNVSPGSSSLNSFKESAIQIDLGVPKRLIDCSRSTRVQAEDLCKNCAVYTPTSYALPLQKANSCGPSVRWFWSGSCSRHRLHALLNDEDGKDVYAPFSRGKRDYCSCNSYVPCCGSVNIPPIEVGQSRAKPLESDPGVEVNGAVRSSRKTALPADELAELLFSAAQAPGSADSARLTYETCIRFKRTPPKNFIFELHEKLQFLKSESWALCHMKDIFKSKLFLYTSSEELQVVYRVLKDFFQSSEKAYKVISECPAVLQKTEKQLKETLNVLLEFQIQPASMEINPKVLVSDADKARISLRFLKDWGLSSADMNKIIHRDLRILSLSGDTSIQPALTFLESIGTSRDKIVELMILCPRIFHRGIGDRLIQKYDICQKLGINFHSAMRYIMLHRTERVFSQVEFFREQGFSDEDIVNLFEKEPRILAKSKGDLKVKLQFFTQIHNRSIAEIIKFPACLCYSFKNRILPRLTILKERGFPDKMNLFYILAVTDSAFRNICQTSDRISPH</sequence>
<dbReference type="PANTHER" id="PTHR13068:SF112">
    <property type="entry name" value="TRANSCRIPTION TERMINATION FACTOR 3, MITOCHONDRIAL"/>
    <property type="match status" value="1"/>
</dbReference>
<accession>A0A8T2QYG6</accession>
<dbReference type="SMART" id="SM00733">
    <property type="entry name" value="Mterf"/>
    <property type="match status" value="6"/>
</dbReference>
<dbReference type="GO" id="GO:0006353">
    <property type="term" value="P:DNA-templated transcription termination"/>
    <property type="evidence" value="ECO:0007669"/>
    <property type="project" value="UniProtKB-KW"/>
</dbReference>
<evidence type="ECO:0000313" key="4">
    <source>
        <dbReference type="EMBL" id="KAH7288481.1"/>
    </source>
</evidence>
<evidence type="ECO:0000256" key="1">
    <source>
        <dbReference type="ARBA" id="ARBA00007692"/>
    </source>
</evidence>
<protein>
    <submittedName>
        <fullName evidence="4">Uncharacterized protein</fullName>
    </submittedName>
</protein>
<evidence type="ECO:0000256" key="2">
    <source>
        <dbReference type="ARBA" id="ARBA00022472"/>
    </source>
</evidence>
<keyword evidence="2" id="KW-0805">Transcription regulation</keyword>
<comment type="similarity">
    <text evidence="1">Belongs to the mTERF family.</text>
</comment>
<proteinExistence type="inferred from homology"/>
<evidence type="ECO:0000256" key="3">
    <source>
        <dbReference type="ARBA" id="ARBA00022946"/>
    </source>
</evidence>
<dbReference type="Gene3D" id="1.25.70.10">
    <property type="entry name" value="Transcription termination factor 3, mitochondrial"/>
    <property type="match status" value="1"/>
</dbReference>
<keyword evidence="2" id="KW-0806">Transcription termination</keyword>
<comment type="caution">
    <text evidence="4">The sequence shown here is derived from an EMBL/GenBank/DDBJ whole genome shotgun (WGS) entry which is preliminary data.</text>
</comment>
<keyword evidence="3" id="KW-0809">Transit peptide</keyword>